<evidence type="ECO:0000313" key="3">
    <source>
        <dbReference type="EMBL" id="ETO26319.1"/>
    </source>
</evidence>
<gene>
    <name evidence="3" type="ORF">RFI_10819</name>
</gene>
<keyword evidence="2" id="KW-1133">Transmembrane helix</keyword>
<feature type="compositionally biased region" description="Basic and acidic residues" evidence="1">
    <location>
        <begin position="150"/>
        <end position="173"/>
    </location>
</feature>
<keyword evidence="2" id="KW-0472">Membrane</keyword>
<feature type="region of interest" description="Disordered" evidence="1">
    <location>
        <begin position="100"/>
        <end position="173"/>
    </location>
</feature>
<proteinExistence type="predicted"/>
<organism evidence="3 4">
    <name type="scientific">Reticulomyxa filosa</name>
    <dbReference type="NCBI Taxonomy" id="46433"/>
    <lineage>
        <taxon>Eukaryota</taxon>
        <taxon>Sar</taxon>
        <taxon>Rhizaria</taxon>
        <taxon>Retaria</taxon>
        <taxon>Foraminifera</taxon>
        <taxon>Monothalamids</taxon>
        <taxon>Reticulomyxidae</taxon>
        <taxon>Reticulomyxa</taxon>
    </lineage>
</organism>
<name>X6NKR0_RETFI</name>
<feature type="compositionally biased region" description="Basic and acidic residues" evidence="1">
    <location>
        <begin position="100"/>
        <end position="117"/>
    </location>
</feature>
<accession>X6NKR0</accession>
<keyword evidence="4" id="KW-1185">Reference proteome</keyword>
<feature type="compositionally biased region" description="Basic and acidic residues" evidence="1">
    <location>
        <begin position="128"/>
        <end position="142"/>
    </location>
</feature>
<dbReference type="Proteomes" id="UP000023152">
    <property type="component" value="Unassembled WGS sequence"/>
</dbReference>
<sequence length="333" mass="38444">MVYFTYAHMYIIYIYIFFLEKKIGVKLGLLLWMLSVVMLIGGLYFGARVSLSTGAQWWTDILSTPRHHSRSTLSGTNIHSLHSSFPSISNEHATCNDLTHRKDKSNQKEEPLTKVEAFENTNTNKASESGKNKAWNDEDVVMRSHSNTSKRAEKYKIEESKEDENRDKEKDTPITKLLKGARMTPGPVVLHLPEKESLQMKLEKPSVQEWSERAKPVNQQLGIGDNLMQWIGQSQLFVIQLCKQRHTIWEETNKGVDSLIEQLKLWYPQQRQRFAILATAIDKCHFLMDNYGQLQLVAKNKQSPQICHLLEKTKFFLQDVDTLTSFMDKGQPN</sequence>
<comment type="caution">
    <text evidence="3">The sequence shown here is derived from an EMBL/GenBank/DDBJ whole genome shotgun (WGS) entry which is preliminary data.</text>
</comment>
<feature type="transmembrane region" description="Helical" evidence="2">
    <location>
        <begin position="27"/>
        <end position="47"/>
    </location>
</feature>
<evidence type="ECO:0000256" key="2">
    <source>
        <dbReference type="SAM" id="Phobius"/>
    </source>
</evidence>
<evidence type="ECO:0000256" key="1">
    <source>
        <dbReference type="SAM" id="MobiDB-lite"/>
    </source>
</evidence>
<keyword evidence="2" id="KW-0812">Transmembrane</keyword>
<reference evidence="3 4" key="1">
    <citation type="journal article" date="2013" name="Curr. Biol.">
        <title>The Genome of the Foraminiferan Reticulomyxa filosa.</title>
        <authorList>
            <person name="Glockner G."/>
            <person name="Hulsmann N."/>
            <person name="Schleicher M."/>
            <person name="Noegel A.A."/>
            <person name="Eichinger L."/>
            <person name="Gallinger C."/>
            <person name="Pawlowski J."/>
            <person name="Sierra R."/>
            <person name="Euteneuer U."/>
            <person name="Pillet L."/>
            <person name="Moustafa A."/>
            <person name="Platzer M."/>
            <person name="Groth M."/>
            <person name="Szafranski K."/>
            <person name="Schliwa M."/>
        </authorList>
    </citation>
    <scope>NUCLEOTIDE SEQUENCE [LARGE SCALE GENOMIC DNA]</scope>
</reference>
<evidence type="ECO:0000313" key="4">
    <source>
        <dbReference type="Proteomes" id="UP000023152"/>
    </source>
</evidence>
<dbReference type="EMBL" id="ASPP01007953">
    <property type="protein sequence ID" value="ETO26319.1"/>
    <property type="molecule type" value="Genomic_DNA"/>
</dbReference>
<protein>
    <submittedName>
        <fullName evidence="3">Uncharacterized protein</fullName>
    </submittedName>
</protein>
<dbReference type="AlphaFoldDB" id="X6NKR0"/>